<evidence type="ECO:0000313" key="5">
    <source>
        <dbReference type="Proteomes" id="UP001050975"/>
    </source>
</evidence>
<organism evidence="4 5">
    <name type="scientific">Microseira wollei NIES-4236</name>
    <dbReference type="NCBI Taxonomy" id="2530354"/>
    <lineage>
        <taxon>Bacteria</taxon>
        <taxon>Bacillati</taxon>
        <taxon>Cyanobacteriota</taxon>
        <taxon>Cyanophyceae</taxon>
        <taxon>Oscillatoriophycideae</taxon>
        <taxon>Aerosakkonematales</taxon>
        <taxon>Aerosakkonemataceae</taxon>
        <taxon>Microseira</taxon>
    </lineage>
</organism>
<dbReference type="Gene3D" id="3.40.1350.10">
    <property type="match status" value="1"/>
</dbReference>
<evidence type="ECO:0000256" key="3">
    <source>
        <dbReference type="SAM" id="MobiDB-lite"/>
    </source>
</evidence>
<reference evidence="4" key="1">
    <citation type="submission" date="2019-10" db="EMBL/GenBank/DDBJ databases">
        <title>Draft genome sequece of Microseira wollei NIES-4236.</title>
        <authorList>
            <person name="Yamaguchi H."/>
            <person name="Suzuki S."/>
            <person name="Kawachi M."/>
        </authorList>
    </citation>
    <scope>NUCLEOTIDE SEQUENCE</scope>
    <source>
        <strain evidence="4">NIES-4236</strain>
    </source>
</reference>
<dbReference type="HAMAP" id="MF_00048">
    <property type="entry name" value="UPF0102"/>
    <property type="match status" value="1"/>
</dbReference>
<feature type="region of interest" description="Disordered" evidence="3">
    <location>
        <begin position="53"/>
        <end position="98"/>
    </location>
</feature>
<gene>
    <name evidence="4" type="ORF">MiSe_29480</name>
</gene>
<dbReference type="EMBL" id="BLAY01000041">
    <property type="protein sequence ID" value="GET38194.1"/>
    <property type="molecule type" value="Genomic_DNA"/>
</dbReference>
<keyword evidence="5" id="KW-1185">Reference proteome</keyword>
<comment type="similarity">
    <text evidence="1 2">Belongs to the UPF0102 family.</text>
</comment>
<sequence length="203" mass="22172">MVDPSHPPSSAADIGILGEDFVASWLQAQGWTILHRRWRCRWGELDIIAQQGAGEQRSTGVSPVGALEQRSTGVSPVGAGENVRSNSPGPTGPPAPLPSSSMPYIAFVEVKTRSQRNWDGDGREAIPPQKQAKLWSAATAFLAAYPEKAEYPCRFDVACVGYQRLSRKLSEAAIANDIISDRSLQIPGYRLFLRDYIQSAFDN</sequence>
<comment type="caution">
    <text evidence="4">The sequence shown here is derived from an EMBL/GenBank/DDBJ whole genome shotgun (WGS) entry which is preliminary data.</text>
</comment>
<dbReference type="InterPro" id="IPR003509">
    <property type="entry name" value="UPF0102_YraN-like"/>
</dbReference>
<proteinExistence type="inferred from homology"/>
<dbReference type="Pfam" id="PF02021">
    <property type="entry name" value="UPF0102"/>
    <property type="match status" value="2"/>
</dbReference>
<evidence type="ECO:0000256" key="1">
    <source>
        <dbReference type="ARBA" id="ARBA00006738"/>
    </source>
</evidence>
<name>A0AAV3X7Q0_9CYAN</name>
<dbReference type="PANTHER" id="PTHR34039:SF1">
    <property type="entry name" value="UPF0102 PROTEIN YRAN"/>
    <property type="match status" value="1"/>
</dbReference>
<dbReference type="Proteomes" id="UP001050975">
    <property type="component" value="Unassembled WGS sequence"/>
</dbReference>
<evidence type="ECO:0000256" key="2">
    <source>
        <dbReference type="HAMAP-Rule" id="MF_00048"/>
    </source>
</evidence>
<dbReference type="InterPro" id="IPR011856">
    <property type="entry name" value="tRNA_endonuc-like_dom_sf"/>
</dbReference>
<dbReference type="PANTHER" id="PTHR34039">
    <property type="entry name" value="UPF0102 PROTEIN YRAN"/>
    <property type="match status" value="1"/>
</dbReference>
<accession>A0AAV3X7Q0</accession>
<dbReference type="InterPro" id="IPR011335">
    <property type="entry name" value="Restrct_endonuc-II-like"/>
</dbReference>
<dbReference type="GO" id="GO:0003676">
    <property type="term" value="F:nucleic acid binding"/>
    <property type="evidence" value="ECO:0007669"/>
    <property type="project" value="InterPro"/>
</dbReference>
<protein>
    <recommendedName>
        <fullName evidence="2">UPF0102 protein MiSe_29480</fullName>
    </recommendedName>
</protein>
<evidence type="ECO:0000313" key="4">
    <source>
        <dbReference type="EMBL" id="GET38194.1"/>
    </source>
</evidence>
<dbReference type="SUPFAM" id="SSF52980">
    <property type="entry name" value="Restriction endonuclease-like"/>
    <property type="match status" value="2"/>
</dbReference>
<dbReference type="AlphaFoldDB" id="A0AAV3X7Q0"/>